<evidence type="ECO:0000313" key="1">
    <source>
        <dbReference type="EMBL" id="SVD68376.1"/>
    </source>
</evidence>
<dbReference type="GO" id="GO:0015627">
    <property type="term" value="C:type II protein secretion system complex"/>
    <property type="evidence" value="ECO:0007669"/>
    <property type="project" value="InterPro"/>
</dbReference>
<name>A0A382XB27_9ZZZZ</name>
<proteinExistence type="predicted"/>
<feature type="non-terminal residue" evidence="1">
    <location>
        <position position="66"/>
    </location>
</feature>
<accession>A0A382XB27</accession>
<dbReference type="GO" id="GO:0015628">
    <property type="term" value="P:protein secretion by the type II secretion system"/>
    <property type="evidence" value="ECO:0007669"/>
    <property type="project" value="InterPro"/>
</dbReference>
<dbReference type="AlphaFoldDB" id="A0A382XB27"/>
<organism evidence="1">
    <name type="scientific">marine metagenome</name>
    <dbReference type="NCBI Taxonomy" id="408172"/>
    <lineage>
        <taxon>unclassified sequences</taxon>
        <taxon>metagenomes</taxon>
        <taxon>ecological metagenomes</taxon>
    </lineage>
</organism>
<dbReference type="Pfam" id="PF04612">
    <property type="entry name" value="T2SSM"/>
    <property type="match status" value="1"/>
</dbReference>
<sequence length="66" mass="7428">MSGLFVFLVVAVFYLAIWTPANEFVANGERDYARHLKLLEYLKSTEPTARVSKRQSGQRHSGGSLL</sequence>
<dbReference type="InterPro" id="IPR007690">
    <property type="entry name" value="T2SS_GspM"/>
</dbReference>
<gene>
    <name evidence="1" type="ORF">METZ01_LOCUS421230</name>
</gene>
<reference evidence="1" key="1">
    <citation type="submission" date="2018-05" db="EMBL/GenBank/DDBJ databases">
        <authorList>
            <person name="Lanie J.A."/>
            <person name="Ng W.-L."/>
            <person name="Kazmierczak K.M."/>
            <person name="Andrzejewski T.M."/>
            <person name="Davidsen T.M."/>
            <person name="Wayne K.J."/>
            <person name="Tettelin H."/>
            <person name="Glass J.I."/>
            <person name="Rusch D."/>
            <person name="Podicherti R."/>
            <person name="Tsui H.-C.T."/>
            <person name="Winkler M.E."/>
        </authorList>
    </citation>
    <scope>NUCLEOTIDE SEQUENCE</scope>
</reference>
<dbReference type="EMBL" id="UINC01166426">
    <property type="protein sequence ID" value="SVD68376.1"/>
    <property type="molecule type" value="Genomic_DNA"/>
</dbReference>
<protein>
    <submittedName>
        <fullName evidence="1">Uncharacterized protein</fullName>
    </submittedName>
</protein>